<dbReference type="InterPro" id="IPR044925">
    <property type="entry name" value="His-Me_finger_sf"/>
</dbReference>
<dbReference type="Proteomes" id="UP001162001">
    <property type="component" value="Segment"/>
</dbReference>
<dbReference type="EMBL" id="MT418680">
    <property type="protein sequence ID" value="QKF94013.1"/>
    <property type="molecule type" value="Genomic_DNA"/>
</dbReference>
<dbReference type="SUPFAM" id="SSF54060">
    <property type="entry name" value="His-Me finger endonucleases"/>
    <property type="match status" value="3"/>
</dbReference>
<dbReference type="GO" id="GO:0004519">
    <property type="term" value="F:endonuclease activity"/>
    <property type="evidence" value="ECO:0007669"/>
    <property type="project" value="UniProtKB-KW"/>
</dbReference>
<keyword evidence="3" id="KW-1185">Reference proteome</keyword>
<name>A0A7D3UQR0_9VIRU</name>
<keyword evidence="2" id="KW-0540">Nuclease</keyword>
<dbReference type="GO" id="GO:0016788">
    <property type="term" value="F:hydrolase activity, acting on ester bonds"/>
    <property type="evidence" value="ECO:0007669"/>
    <property type="project" value="InterPro"/>
</dbReference>
<sequence length="435" mass="50946">MECKFVEGYNNRYKINKNGEVYEGDVKIESKIHKTLNIPFVTFIRNGGHSNSHSVARLVWEAFNGKIKDGTKLKYKDNNNCNICLDNLEVINKHIKINDGVEIELDNTKEWKPIRGYEELYKISEFGDVYSIRLNKIISPNLGDKGYYRIVLNKENTKSSKYIHNIVYSSFKNVELNKNKVIDHIDRNKINNHINNLREVTRSENSKNIDIKEKTNFDKILQYSLDKNFIREWKSCKEIIENNPNFKKDHINHCCVGMKKSAYGFIWKYKDFVYDQTGYAEVKTDDGKRYSNYKINQDGIIINLNGRKIKQRKNGYMEIKMISDCGKEKKFVVHRLVAITFIPNPYNKPIVNHLDENKMNNNMDNLEWTTHQGNSHHSLAKKVHQIDIETSKIINTYDSIKSAQIAIGKPNNWNIGLVCSGKYKQSYGYKWKFVE</sequence>
<dbReference type="Gene3D" id="3.90.75.20">
    <property type="match status" value="2"/>
</dbReference>
<evidence type="ECO:0000313" key="3">
    <source>
        <dbReference type="Proteomes" id="UP001162001"/>
    </source>
</evidence>
<dbReference type="SMART" id="SM00507">
    <property type="entry name" value="HNHc"/>
    <property type="match status" value="2"/>
</dbReference>
<protein>
    <submittedName>
        <fullName evidence="2">HNH endonuclease with NUMOD4 motif and intron encoded nuclease repeat</fullName>
    </submittedName>
</protein>
<dbReference type="Pfam" id="PF13392">
    <property type="entry name" value="HNH_3"/>
    <property type="match status" value="2"/>
</dbReference>
<evidence type="ECO:0000259" key="1">
    <source>
        <dbReference type="SMART" id="SM00507"/>
    </source>
</evidence>
<dbReference type="InterPro" id="IPR003615">
    <property type="entry name" value="HNH_nuc"/>
</dbReference>
<dbReference type="InterPro" id="IPR010902">
    <property type="entry name" value="NUMOD4"/>
</dbReference>
<keyword evidence="2" id="KW-0255">Endonuclease</keyword>
<dbReference type="Pfam" id="PF07463">
    <property type="entry name" value="NUMOD4"/>
    <property type="match status" value="1"/>
</dbReference>
<feature type="domain" description="HNH nuclease" evidence="1">
    <location>
        <begin position="157"/>
        <end position="206"/>
    </location>
</feature>
<feature type="domain" description="HNH nuclease" evidence="1">
    <location>
        <begin position="327"/>
        <end position="375"/>
    </location>
</feature>
<keyword evidence="2" id="KW-0378">Hydrolase</keyword>
<reference evidence="2 3" key="1">
    <citation type="submission" date="2020-04" db="EMBL/GenBank/DDBJ databases">
        <title>Advantages and limits of metagenomic assembly and binning of a giant virus.</title>
        <authorList>
            <person name="Schulz F."/>
            <person name="Andreani J."/>
            <person name="Francis R."/>
            <person name="Boudjemaa H."/>
            <person name="Bou Khalil J.Y."/>
            <person name="Lee J."/>
            <person name="La Scola B."/>
            <person name="Woyke T."/>
        </authorList>
    </citation>
    <scope>NUCLEOTIDE SEQUENCE [LARGE SCALE GENOMIC DNA]</scope>
    <source>
        <strain evidence="2 3">FV1/VV64</strain>
    </source>
</reference>
<dbReference type="Gene3D" id="1.10.10.10">
    <property type="entry name" value="Winged helix-like DNA-binding domain superfamily/Winged helix DNA-binding domain"/>
    <property type="match status" value="2"/>
</dbReference>
<dbReference type="SMART" id="SM00497">
    <property type="entry name" value="IENR1"/>
    <property type="match status" value="2"/>
</dbReference>
<dbReference type="InterPro" id="IPR003647">
    <property type="entry name" value="Intron_nuc_1_rpt"/>
</dbReference>
<organism evidence="2 3">
    <name type="scientific">Fadolivirus FV1/VV64</name>
    <dbReference type="NCBI Taxonomy" id="3070911"/>
    <lineage>
        <taxon>Viruses</taxon>
        <taxon>Varidnaviria</taxon>
        <taxon>Bamfordvirae</taxon>
        <taxon>Nucleocytoviricota</taxon>
        <taxon>Megaviricetes</taxon>
        <taxon>Imitervirales</taxon>
        <taxon>Mimiviridae</taxon>
        <taxon>Klosneuvirinae</taxon>
        <taxon>Fadolivirus</taxon>
        <taxon>Fadolivirus algeromassiliense</taxon>
    </lineage>
</organism>
<dbReference type="InterPro" id="IPR036388">
    <property type="entry name" value="WH-like_DNA-bd_sf"/>
</dbReference>
<gene>
    <name evidence="2" type="ORF">Fadolivirus_1_555</name>
</gene>
<proteinExistence type="predicted"/>
<accession>A0A7D3UQR0</accession>
<evidence type="ECO:0000313" key="2">
    <source>
        <dbReference type="EMBL" id="QKF94013.1"/>
    </source>
</evidence>